<dbReference type="InterPro" id="IPR014545">
    <property type="entry name" value="UCP028415"/>
</dbReference>
<name>B0RRC0_XANCB</name>
<evidence type="ECO:0000259" key="2">
    <source>
        <dbReference type="Pfam" id="PF10030"/>
    </source>
</evidence>
<feature type="domain" description="DUF2272" evidence="2">
    <location>
        <begin position="100"/>
        <end position="324"/>
    </location>
</feature>
<sequence length="375" mass="39775">MISRLSAGSSVSLRAVFYAESVMTAKPWPWICLLLAGWGGTAAAAEVCDIPPRFGTSPAAIAIVRSACNEHRLWQRPFIDSKGKLASLGVTEAESASLADDGMIAWQRVAGYWRDSGTLASMGGSAGASSCAALDGSRYTASDCRAFLVDNPWSAAFISWVMTQAGVSGFRRSARHLDYIRSAYHDGATGPYQFTDPAVEKPAPGDMLCLLRGRDVSLGYAGLRAALGGSAPMPWKSHCDVVVAANVGGDRTLYLIGGNVFNTVMMRKMPLDRAGRVVLPTPQTDASQGQSENEDSLGAARECTPAHEELCDFNRRDWAALLKLRPDAAVTAPPPTEPLPAPTAPPATQPMPPGFPRVVPPRPQGQPAPAQPQTE</sequence>
<accession>B0RRC0</accession>
<dbReference type="InterPro" id="IPR019262">
    <property type="entry name" value="DUF2272"/>
</dbReference>
<organism evidence="3 4">
    <name type="scientific">Xanthomonas campestris pv. campestris (strain B100)</name>
    <dbReference type="NCBI Taxonomy" id="509169"/>
    <lineage>
        <taxon>Bacteria</taxon>
        <taxon>Pseudomonadati</taxon>
        <taxon>Pseudomonadota</taxon>
        <taxon>Gammaproteobacteria</taxon>
        <taxon>Lysobacterales</taxon>
        <taxon>Lysobacteraceae</taxon>
        <taxon>Xanthomonas</taxon>
    </lineage>
</organism>
<dbReference type="Pfam" id="PF10030">
    <property type="entry name" value="DUF2272"/>
    <property type="match status" value="1"/>
</dbReference>
<feature type="compositionally biased region" description="Pro residues" evidence="1">
    <location>
        <begin position="332"/>
        <end position="375"/>
    </location>
</feature>
<proteinExistence type="predicted"/>
<dbReference type="EMBL" id="AM920689">
    <property type="protein sequence ID" value="CAP51005.1"/>
    <property type="molecule type" value="Genomic_DNA"/>
</dbReference>
<feature type="region of interest" description="Disordered" evidence="1">
    <location>
        <begin position="279"/>
        <end position="299"/>
    </location>
</feature>
<feature type="compositionally biased region" description="Polar residues" evidence="1">
    <location>
        <begin position="281"/>
        <end position="291"/>
    </location>
</feature>
<dbReference type="Proteomes" id="UP000001188">
    <property type="component" value="Chromosome"/>
</dbReference>
<dbReference type="HOGENOM" id="CLU_769348_0_0_6"/>
<reference evidence="3 4" key="1">
    <citation type="journal article" date="2008" name="J. Biotechnol.">
        <title>The genome of Xanthomonas campestris pv. campestris B100 and its use for the reconstruction of metabolic pathways involved in xanthan biosynthesis.</title>
        <authorList>
            <person name="Vorholter F.J."/>
            <person name="Schneiker S."/>
            <person name="Goesmann A."/>
            <person name="Krause L."/>
            <person name="Bekel T."/>
            <person name="Kaiser O."/>
            <person name="Linke B."/>
            <person name="Patschkowski T."/>
            <person name="Ruckert C."/>
            <person name="Schmid J."/>
            <person name="Sidhu V.K."/>
            <person name="Sieber V."/>
            <person name="Tauch A."/>
            <person name="Watt S.A."/>
            <person name="Weisshaar B."/>
            <person name="Becker A."/>
            <person name="Niehaus K."/>
            <person name="Puhler A."/>
        </authorList>
    </citation>
    <scope>NUCLEOTIDE SEQUENCE [LARGE SCALE GENOMIC DNA]</scope>
    <source>
        <strain evidence="3 4">B100</strain>
    </source>
</reference>
<dbReference type="AlphaFoldDB" id="B0RRC0"/>
<evidence type="ECO:0000313" key="4">
    <source>
        <dbReference type="Proteomes" id="UP000001188"/>
    </source>
</evidence>
<dbReference type="PIRSF" id="PIRSF028415">
    <property type="entry name" value="UCP028415"/>
    <property type="match status" value="1"/>
</dbReference>
<gene>
    <name evidence="3" type="ORF">XCCB100_1655</name>
</gene>
<evidence type="ECO:0000313" key="3">
    <source>
        <dbReference type="EMBL" id="CAP51005.1"/>
    </source>
</evidence>
<protein>
    <submittedName>
        <fullName evidence="3">Secreted protein</fullName>
    </submittedName>
</protein>
<evidence type="ECO:0000256" key="1">
    <source>
        <dbReference type="SAM" id="MobiDB-lite"/>
    </source>
</evidence>
<feature type="region of interest" description="Disordered" evidence="1">
    <location>
        <begin position="329"/>
        <end position="375"/>
    </location>
</feature>
<dbReference type="KEGG" id="xca:xcc-b100_1655"/>